<dbReference type="OrthoDB" id="125363at2759"/>
<dbReference type="Proteomes" id="UP000011087">
    <property type="component" value="Unassembled WGS sequence"/>
</dbReference>
<dbReference type="SMART" id="SM00059">
    <property type="entry name" value="FN2"/>
    <property type="match status" value="1"/>
</dbReference>
<dbReference type="Gene3D" id="2.60.40.10">
    <property type="entry name" value="Immunoglobulins"/>
    <property type="match status" value="4"/>
</dbReference>
<dbReference type="InterPro" id="IPR013783">
    <property type="entry name" value="Ig-like_fold"/>
</dbReference>
<feature type="compositionally biased region" description="Basic residues" evidence="4">
    <location>
        <begin position="1519"/>
        <end position="1529"/>
    </location>
</feature>
<accession>L1IMN7</accession>
<dbReference type="SMART" id="SM00248">
    <property type="entry name" value="ANK"/>
    <property type="match status" value="3"/>
</dbReference>
<keyword evidence="1" id="KW-0677">Repeat</keyword>
<dbReference type="CDD" id="cd00603">
    <property type="entry name" value="IPT_PCSR"/>
    <property type="match status" value="2"/>
</dbReference>
<dbReference type="SMART" id="SM00429">
    <property type="entry name" value="IPT"/>
    <property type="match status" value="3"/>
</dbReference>
<feature type="compositionally biased region" description="Low complexity" evidence="4">
    <location>
        <begin position="151"/>
        <end position="163"/>
    </location>
</feature>
<protein>
    <recommendedName>
        <fullName evidence="5">Fibronectin type-II domain-containing protein</fullName>
    </recommendedName>
</protein>
<dbReference type="EnsemblProtists" id="EKX37521">
    <property type="protein sequence ID" value="EKX37521"/>
    <property type="gene ID" value="GUITHDRAFT_144947"/>
</dbReference>
<dbReference type="PROSITE" id="PS50297">
    <property type="entry name" value="ANK_REP_REGION"/>
    <property type="match status" value="1"/>
</dbReference>
<dbReference type="Pfam" id="PF00040">
    <property type="entry name" value="fn2"/>
    <property type="match status" value="1"/>
</dbReference>
<dbReference type="InterPro" id="IPR002110">
    <property type="entry name" value="Ankyrin_rpt"/>
</dbReference>
<dbReference type="SUPFAM" id="SSF48403">
    <property type="entry name" value="Ankyrin repeat"/>
    <property type="match status" value="1"/>
</dbReference>
<dbReference type="PROSITE" id="PS51092">
    <property type="entry name" value="FN2_2"/>
    <property type="match status" value="1"/>
</dbReference>
<dbReference type="EMBL" id="JH993058">
    <property type="protein sequence ID" value="EKX37521.1"/>
    <property type="molecule type" value="Genomic_DNA"/>
</dbReference>
<dbReference type="PaxDb" id="55529-EKX37521"/>
<dbReference type="PANTHER" id="PTHR23361:SF20">
    <property type="entry name" value="MRH DOMAIN-CONTAINING PROTEIN"/>
    <property type="match status" value="1"/>
</dbReference>
<dbReference type="HOGENOM" id="CLU_244876_0_0_1"/>
<keyword evidence="8" id="KW-1185">Reference proteome</keyword>
<evidence type="ECO:0000313" key="6">
    <source>
        <dbReference type="EMBL" id="EKX37521.1"/>
    </source>
</evidence>
<evidence type="ECO:0000256" key="2">
    <source>
        <dbReference type="ARBA" id="ARBA00023157"/>
    </source>
</evidence>
<dbReference type="KEGG" id="gtt:GUITHDRAFT_144947"/>
<reference evidence="8" key="2">
    <citation type="submission" date="2012-11" db="EMBL/GenBank/DDBJ databases">
        <authorList>
            <person name="Kuo A."/>
            <person name="Curtis B.A."/>
            <person name="Tanifuji G."/>
            <person name="Burki F."/>
            <person name="Gruber A."/>
            <person name="Irimia M."/>
            <person name="Maruyama S."/>
            <person name="Arias M.C."/>
            <person name="Ball S.G."/>
            <person name="Gile G.H."/>
            <person name="Hirakawa Y."/>
            <person name="Hopkins J.F."/>
            <person name="Rensing S.A."/>
            <person name="Schmutz J."/>
            <person name="Symeonidi A."/>
            <person name="Elias M."/>
            <person name="Eveleigh R.J."/>
            <person name="Herman E.K."/>
            <person name="Klute M.J."/>
            <person name="Nakayama T."/>
            <person name="Obornik M."/>
            <person name="Reyes-Prieto A."/>
            <person name="Armbrust E.V."/>
            <person name="Aves S.J."/>
            <person name="Beiko R.G."/>
            <person name="Coutinho P."/>
            <person name="Dacks J.B."/>
            <person name="Durnford D.G."/>
            <person name="Fast N.M."/>
            <person name="Green B.R."/>
            <person name="Grisdale C."/>
            <person name="Hempe F."/>
            <person name="Henrissat B."/>
            <person name="Hoppner M.P."/>
            <person name="Ishida K.-I."/>
            <person name="Kim E."/>
            <person name="Koreny L."/>
            <person name="Kroth P.G."/>
            <person name="Liu Y."/>
            <person name="Malik S.-B."/>
            <person name="Maier U.G."/>
            <person name="McRose D."/>
            <person name="Mock T."/>
            <person name="Neilson J.A."/>
            <person name="Onodera N.T."/>
            <person name="Poole A.M."/>
            <person name="Pritham E.J."/>
            <person name="Richards T.A."/>
            <person name="Rocap G."/>
            <person name="Roy S.W."/>
            <person name="Sarai C."/>
            <person name="Schaack S."/>
            <person name="Shirato S."/>
            <person name="Slamovits C.H."/>
            <person name="Spencer D.F."/>
            <person name="Suzuki S."/>
            <person name="Worden A.Z."/>
            <person name="Zauner S."/>
            <person name="Barry K."/>
            <person name="Bell C."/>
            <person name="Bharti A.K."/>
            <person name="Crow J.A."/>
            <person name="Grimwood J."/>
            <person name="Kramer R."/>
            <person name="Lindquist E."/>
            <person name="Lucas S."/>
            <person name="Salamov A."/>
            <person name="McFadden G.I."/>
            <person name="Lane C.E."/>
            <person name="Keeling P.J."/>
            <person name="Gray M.W."/>
            <person name="Grigoriev I.V."/>
            <person name="Archibald J.M."/>
        </authorList>
    </citation>
    <scope>NUCLEOTIDE SEQUENCE</scope>
    <source>
        <strain evidence="8">CCMP2712</strain>
    </source>
</reference>
<organism evidence="6">
    <name type="scientific">Guillardia theta (strain CCMP2712)</name>
    <name type="common">Cryptophyte</name>
    <dbReference type="NCBI Taxonomy" id="905079"/>
    <lineage>
        <taxon>Eukaryota</taxon>
        <taxon>Cryptophyceae</taxon>
        <taxon>Pyrenomonadales</taxon>
        <taxon>Geminigeraceae</taxon>
        <taxon>Guillardia</taxon>
    </lineage>
</organism>
<feature type="region of interest" description="Disordered" evidence="4">
    <location>
        <begin position="1496"/>
        <end position="1587"/>
    </location>
</feature>
<name>L1IMN7_GUITC</name>
<feature type="region of interest" description="Disordered" evidence="4">
    <location>
        <begin position="1439"/>
        <end position="1480"/>
    </location>
</feature>
<feature type="compositionally biased region" description="Acidic residues" evidence="4">
    <location>
        <begin position="1451"/>
        <end position="1467"/>
    </location>
</feature>
<feature type="domain" description="Fibronectin type-II" evidence="5">
    <location>
        <begin position="230"/>
        <end position="278"/>
    </location>
</feature>
<evidence type="ECO:0000259" key="5">
    <source>
        <dbReference type="PROSITE" id="PS51092"/>
    </source>
</evidence>
<dbReference type="Gene3D" id="1.25.40.20">
    <property type="entry name" value="Ankyrin repeat-containing domain"/>
    <property type="match status" value="1"/>
</dbReference>
<reference evidence="6 8" key="1">
    <citation type="journal article" date="2012" name="Nature">
        <title>Algal genomes reveal evolutionary mosaicism and the fate of nucleomorphs.</title>
        <authorList>
            <consortium name="DOE Joint Genome Institute"/>
            <person name="Curtis B.A."/>
            <person name="Tanifuji G."/>
            <person name="Burki F."/>
            <person name="Gruber A."/>
            <person name="Irimia M."/>
            <person name="Maruyama S."/>
            <person name="Arias M.C."/>
            <person name="Ball S.G."/>
            <person name="Gile G.H."/>
            <person name="Hirakawa Y."/>
            <person name="Hopkins J.F."/>
            <person name="Kuo A."/>
            <person name="Rensing S.A."/>
            <person name="Schmutz J."/>
            <person name="Symeonidi A."/>
            <person name="Elias M."/>
            <person name="Eveleigh R.J."/>
            <person name="Herman E.K."/>
            <person name="Klute M.J."/>
            <person name="Nakayama T."/>
            <person name="Obornik M."/>
            <person name="Reyes-Prieto A."/>
            <person name="Armbrust E.V."/>
            <person name="Aves S.J."/>
            <person name="Beiko R.G."/>
            <person name="Coutinho P."/>
            <person name="Dacks J.B."/>
            <person name="Durnford D.G."/>
            <person name="Fast N.M."/>
            <person name="Green B.R."/>
            <person name="Grisdale C.J."/>
            <person name="Hempel F."/>
            <person name="Henrissat B."/>
            <person name="Hoppner M.P."/>
            <person name="Ishida K."/>
            <person name="Kim E."/>
            <person name="Koreny L."/>
            <person name="Kroth P.G."/>
            <person name="Liu Y."/>
            <person name="Malik S.B."/>
            <person name="Maier U.G."/>
            <person name="McRose D."/>
            <person name="Mock T."/>
            <person name="Neilson J.A."/>
            <person name="Onodera N.T."/>
            <person name="Poole A.M."/>
            <person name="Pritham E.J."/>
            <person name="Richards T.A."/>
            <person name="Rocap G."/>
            <person name="Roy S.W."/>
            <person name="Sarai C."/>
            <person name="Schaack S."/>
            <person name="Shirato S."/>
            <person name="Slamovits C.H."/>
            <person name="Spencer D.F."/>
            <person name="Suzuki S."/>
            <person name="Worden A.Z."/>
            <person name="Zauner S."/>
            <person name="Barry K."/>
            <person name="Bell C."/>
            <person name="Bharti A.K."/>
            <person name="Crow J.A."/>
            <person name="Grimwood J."/>
            <person name="Kramer R."/>
            <person name="Lindquist E."/>
            <person name="Lucas S."/>
            <person name="Salamov A."/>
            <person name="McFadden G.I."/>
            <person name="Lane C.E."/>
            <person name="Keeling P.J."/>
            <person name="Gray M.W."/>
            <person name="Grigoriev I.V."/>
            <person name="Archibald J.M."/>
        </authorList>
    </citation>
    <scope>NUCLEOTIDE SEQUENCE</scope>
    <source>
        <strain evidence="6 8">CCMP2712</strain>
    </source>
</reference>
<evidence type="ECO:0000313" key="8">
    <source>
        <dbReference type="Proteomes" id="UP000011087"/>
    </source>
</evidence>
<feature type="compositionally biased region" description="Polar residues" evidence="4">
    <location>
        <begin position="1499"/>
        <end position="1518"/>
    </location>
</feature>
<dbReference type="InterPro" id="IPR000562">
    <property type="entry name" value="FN_type2_dom"/>
</dbReference>
<keyword evidence="3" id="KW-0040">ANK repeat</keyword>
<feature type="compositionally biased region" description="Acidic residues" evidence="4">
    <location>
        <begin position="1571"/>
        <end position="1587"/>
    </location>
</feature>
<dbReference type="GeneID" id="17294260"/>
<feature type="compositionally biased region" description="Basic and acidic residues" evidence="4">
    <location>
        <begin position="1549"/>
        <end position="1570"/>
    </location>
</feature>
<dbReference type="SUPFAM" id="SSF57440">
    <property type="entry name" value="Kringle-like"/>
    <property type="match status" value="1"/>
</dbReference>
<dbReference type="InterPro" id="IPR036770">
    <property type="entry name" value="Ankyrin_rpt-contain_sf"/>
</dbReference>
<dbReference type="InterPro" id="IPR014756">
    <property type="entry name" value="Ig_E-set"/>
</dbReference>
<evidence type="ECO:0000256" key="3">
    <source>
        <dbReference type="PROSITE-ProRule" id="PRU00023"/>
    </source>
</evidence>
<reference evidence="7" key="3">
    <citation type="submission" date="2016-03" db="UniProtKB">
        <authorList>
            <consortium name="EnsemblProtists"/>
        </authorList>
    </citation>
    <scope>IDENTIFICATION</scope>
</reference>
<keyword evidence="2" id="KW-1015">Disulfide bond</keyword>
<dbReference type="PROSITE" id="PS50088">
    <property type="entry name" value="ANK_REPEAT"/>
    <property type="match status" value="1"/>
</dbReference>
<evidence type="ECO:0000313" key="7">
    <source>
        <dbReference type="EnsemblProtists" id="EKX37521"/>
    </source>
</evidence>
<gene>
    <name evidence="6" type="ORF">GUITHDRAFT_144947</name>
</gene>
<dbReference type="SUPFAM" id="SSF81296">
    <property type="entry name" value="E set domains"/>
    <property type="match status" value="4"/>
</dbReference>
<evidence type="ECO:0000256" key="4">
    <source>
        <dbReference type="SAM" id="MobiDB-lite"/>
    </source>
</evidence>
<dbReference type="Pfam" id="PF01833">
    <property type="entry name" value="TIG"/>
    <property type="match status" value="4"/>
</dbReference>
<dbReference type="InterPro" id="IPR013806">
    <property type="entry name" value="Kringle-like"/>
</dbReference>
<feature type="region of interest" description="Disordered" evidence="4">
    <location>
        <begin position="145"/>
        <end position="164"/>
    </location>
</feature>
<feature type="repeat" description="ANK" evidence="3">
    <location>
        <begin position="78"/>
        <end position="110"/>
    </location>
</feature>
<dbReference type="InterPro" id="IPR002909">
    <property type="entry name" value="IPT_dom"/>
</dbReference>
<dbReference type="Pfam" id="PF13637">
    <property type="entry name" value="Ank_4"/>
    <property type="match status" value="1"/>
</dbReference>
<feature type="region of interest" description="Disordered" evidence="4">
    <location>
        <begin position="1401"/>
        <end position="1422"/>
    </location>
</feature>
<evidence type="ECO:0000256" key="1">
    <source>
        <dbReference type="ARBA" id="ARBA00022737"/>
    </source>
</evidence>
<dbReference type="PANTHER" id="PTHR23361">
    <property type="entry name" value="MUCIN"/>
    <property type="match status" value="1"/>
</dbReference>
<dbReference type="CDD" id="cd00102">
    <property type="entry name" value="IPT"/>
    <property type="match status" value="1"/>
</dbReference>
<dbReference type="RefSeq" id="XP_005824501.1">
    <property type="nucleotide sequence ID" value="XM_005824444.1"/>
</dbReference>
<dbReference type="InterPro" id="IPR036943">
    <property type="entry name" value="FN_type2_sf"/>
</dbReference>
<dbReference type="Gene3D" id="2.10.10.10">
    <property type="entry name" value="Fibronectin, type II, collagen-binding"/>
    <property type="match status" value="1"/>
</dbReference>
<sequence>MIESKAPLCLQVKEVLSNGLDQQLRDLLKKEDARDIRGCSDFLGAGSLLHYAATTGKLRNLEALVTELGLNVNQTDTLGMTPLHIASMRGNVQFCISLMRLGASITARDHQRRSARDLAILSGHRYLAGLLLNGLSGLAVGRESKSESAKSGRQRNSSSSSVDLRSHLPTAGDHILGVCASPAQQTTAENCMKLYNFTHAGGIQANCTAVPDVPDCIKNGYACLNGEVLIPEAPCAFPFEYKGKLYYQCFPDAVPWCYMAPNFQVPCSPEAKLAGCNDDINLYNPNLPKYKCRCNIVGSWNAPTASSRSMTIIGYGFGNGDRDCTTAYMDCIQAKTSDECRLQYFPNASSDNYEFPQNCKYHVLTIGKTQVSNVNWTSDSSISCSVPPGIGINLGMNLVAGRYRRDTNAYSPLINIFSYDRPAERQVMVPNSPTSGDRMVTILGQNFAPFMVSAAAAIGETDCQWTRWVSSTSMFCSVPVGTGGNLPVNVSIYECQDTALEACTPTLIMSKGGVKNVFSYDKPSITSVGPGNSPAVGYALITIFGKNFGYSNSKWTLLDSSTGTTVQVATTVQSYALSRFPMNDYYIDLHLATSEPNRALTAGLEFICVGDATYDGTPCYCPNGASTCASALCGTFAQCTAARFLCVGSSKDNFAVCANSNAVCAGGSKCVAIPLGLGCQYWEKVCTVDKDVYGCVPPFLKFSCEFSLNPDGINCNKVSQSPTTQSVNSVLCASNFHGYVTGTECINLIWLSDSSIICRVPAGLGPQQDVSLMIDGQSRSLSQIFTYNAPELSSIPTSLQPTSGKAVMTFFGESFGAFSCNRTWCSRFQISGDVMSHKSSNGGSACMKTSWNSDSTLLCQLSAGVGADKEVQVTVMSSANTLSSVLLEAAARSGKLPGRIQYQPPELNVVLPGNGPTKGSSFVQLTGKSFGYFDSSVAARMVGSACSATRWMADTAVLCSLPGGISSAECSVFAQVPAAECYSTVCGGPQSITNAICRTVALTVQQQLGSEVGAFSFDQPAMQFVKPINSPTTGSVNMTLVGSNFGTQPSYGHQVWAASKKCKSTTFVSDSSLICETPQSVGTGHKVYATLLAKGGEDFYLRTADSSRSLFSYDRPVIAAYQPPHVPTTGGSTITALGSGFGAERCGGDCTKYEIPQLTVGDTACYTTTWVSDSSLLCSFGVYPDPGPGVGQNLPAGIVVGSQASDLKSFFSYNAPAVMGFTTGNPPWSKAVPYASNGPAEGDRPLTIFGSNFGVLDYSPTATIGETSCKRASWTSDTSILCTTPACTNYLAGANYDLPLQVEVGLAYYTDGKQLGVKIAAFTCDFPIPVFFKLNNNEINLLSFLASLLLAGLVVCCLHRRYKKEWPSIPLTLPKARARYPPGQKPNPKQLVYHTLWTKQRDDDDAHSASSQDDDEEEEDPKKRADILQNAFEKGLAAATKLAGGPKLDKEEEEEEDEDQEEDVYEDEGFKLHSRQTYRPPRVALDRLEKANTFRWGAESTSMGDIPESIQTPQPGTKQRQHKRNKSRKEHATQLWRRMSIALLASREGGGRRQEAGGRRQEAEGRRQEEEKAELDDVLLEEHEEER</sequence>
<proteinExistence type="predicted"/>